<accession>A0A3E1Y6Q8</accession>
<dbReference type="Pfam" id="PF14054">
    <property type="entry name" value="DUF4249"/>
    <property type="match status" value="1"/>
</dbReference>
<dbReference type="AlphaFoldDB" id="A0A3E1Y6Q8"/>
<dbReference type="InterPro" id="IPR025345">
    <property type="entry name" value="DUF4249"/>
</dbReference>
<organism evidence="1 2">
    <name type="scientific">Chitinophaga silvatica</name>
    <dbReference type="NCBI Taxonomy" id="2282649"/>
    <lineage>
        <taxon>Bacteria</taxon>
        <taxon>Pseudomonadati</taxon>
        <taxon>Bacteroidota</taxon>
        <taxon>Chitinophagia</taxon>
        <taxon>Chitinophagales</taxon>
        <taxon>Chitinophagaceae</taxon>
        <taxon>Chitinophaga</taxon>
    </lineage>
</organism>
<proteinExistence type="predicted"/>
<sequence length="306" mass="34592">MFLFYFIPLIFAPMRLILLGTLTVFLFSACEKDISVHVQTSVPQLVVEGIIENNNYPQVILTHSLNYFSSIDSLTLINMYVHDATVSVSTGVKTMELKEQKAFSPSGAEYYVYRPELGQPGDLFKGKSGETYTLQISTDNKTYKAVTSIPLTGMHLDSLWATKVLLDNDTTKVRLWARITDNPTSNNYVRYFTKVNRRPFLPSLNSVIDDHIVNGTTFEIPLDAGVDRNTKPDPVTYALFSRGDTITLKFCNIDNSTWDFWRTVDYAFNTNGNPFSSPTRIIGNVNGALGYWGGYEVSYKTIYIRK</sequence>
<dbReference type="EMBL" id="QPMM01000010">
    <property type="protein sequence ID" value="RFS20581.1"/>
    <property type="molecule type" value="Genomic_DNA"/>
</dbReference>
<reference evidence="1 2" key="1">
    <citation type="submission" date="2018-07" db="EMBL/GenBank/DDBJ databases">
        <title>Chitinophaga K2CV101002-2 sp. nov., isolated from a monsoon evergreen broad-leaved forest soil.</title>
        <authorList>
            <person name="Lv Y."/>
        </authorList>
    </citation>
    <scope>NUCLEOTIDE SEQUENCE [LARGE SCALE GENOMIC DNA]</scope>
    <source>
        <strain evidence="1 2">GDMCC 1.1288</strain>
    </source>
</reference>
<dbReference type="Proteomes" id="UP000260644">
    <property type="component" value="Unassembled WGS sequence"/>
</dbReference>
<comment type="caution">
    <text evidence="1">The sequence shown here is derived from an EMBL/GenBank/DDBJ whole genome shotgun (WGS) entry which is preliminary data.</text>
</comment>
<name>A0A3E1Y6Q8_9BACT</name>
<evidence type="ECO:0000313" key="2">
    <source>
        <dbReference type="Proteomes" id="UP000260644"/>
    </source>
</evidence>
<gene>
    <name evidence="1" type="ORF">DVR12_18640</name>
</gene>
<keyword evidence="2" id="KW-1185">Reference proteome</keyword>
<protein>
    <submittedName>
        <fullName evidence="1">DUF4249 domain-containing protein</fullName>
    </submittedName>
</protein>
<evidence type="ECO:0000313" key="1">
    <source>
        <dbReference type="EMBL" id="RFS20581.1"/>
    </source>
</evidence>